<protein>
    <recommendedName>
        <fullName evidence="1">H-type lectin domain-containing protein</fullName>
    </recommendedName>
</protein>
<dbReference type="GO" id="GO:0009986">
    <property type="term" value="C:cell surface"/>
    <property type="evidence" value="ECO:0007669"/>
    <property type="project" value="TreeGrafter"/>
</dbReference>
<dbReference type="Proteomes" id="UP000279673">
    <property type="component" value="Unassembled WGS sequence"/>
</dbReference>
<gene>
    <name evidence="2" type="ORF">DYS74_00880</name>
</gene>
<dbReference type="GO" id="GO:0070492">
    <property type="term" value="F:oligosaccharide binding"/>
    <property type="evidence" value="ECO:0007669"/>
    <property type="project" value="TreeGrafter"/>
</dbReference>
<dbReference type="SUPFAM" id="SSF141086">
    <property type="entry name" value="Agglutinin HPA-like"/>
    <property type="match status" value="1"/>
</dbReference>
<reference evidence="2 3" key="1">
    <citation type="submission" date="2018-10" db="EMBL/GenBank/DDBJ databases">
        <title>Rhodobacter sp . BO-81.</title>
        <authorList>
            <person name="Im W.T."/>
        </authorList>
    </citation>
    <scope>NUCLEOTIDE SEQUENCE [LARGE SCALE GENOMIC DNA]</scope>
    <source>
        <strain evidence="2 3">BO-81</strain>
    </source>
</reference>
<dbReference type="InterPro" id="IPR052487">
    <property type="entry name" value="Galactose-binding_lectin"/>
</dbReference>
<name>A0A421BX46_9RHOB</name>
<organism evidence="2 3">
    <name type="scientific">Paenirhodobacter hankyongi</name>
    <dbReference type="NCBI Taxonomy" id="2294033"/>
    <lineage>
        <taxon>Bacteria</taxon>
        <taxon>Pseudomonadati</taxon>
        <taxon>Pseudomonadota</taxon>
        <taxon>Alphaproteobacteria</taxon>
        <taxon>Rhodobacterales</taxon>
        <taxon>Rhodobacter group</taxon>
        <taxon>Paenirhodobacter</taxon>
    </lineage>
</organism>
<dbReference type="EMBL" id="RCHI01000001">
    <property type="protein sequence ID" value="RLL72907.1"/>
    <property type="molecule type" value="Genomic_DNA"/>
</dbReference>
<dbReference type="GO" id="GO:0045335">
    <property type="term" value="C:phagocytic vesicle"/>
    <property type="evidence" value="ECO:0007669"/>
    <property type="project" value="TreeGrafter"/>
</dbReference>
<proteinExistence type="predicted"/>
<dbReference type="PANTHER" id="PTHR46938">
    <property type="entry name" value="DISCOIDIN-1 SUBUNIT A-RELATED-RELATED"/>
    <property type="match status" value="1"/>
</dbReference>
<keyword evidence="3" id="KW-1185">Reference proteome</keyword>
<dbReference type="GO" id="GO:0030247">
    <property type="term" value="F:polysaccharide binding"/>
    <property type="evidence" value="ECO:0007669"/>
    <property type="project" value="TreeGrafter"/>
</dbReference>
<dbReference type="GO" id="GO:0098609">
    <property type="term" value="P:cell-cell adhesion"/>
    <property type="evidence" value="ECO:0007669"/>
    <property type="project" value="TreeGrafter"/>
</dbReference>
<evidence type="ECO:0000313" key="3">
    <source>
        <dbReference type="Proteomes" id="UP000279673"/>
    </source>
</evidence>
<dbReference type="Pfam" id="PF09458">
    <property type="entry name" value="H_lectin"/>
    <property type="match status" value="1"/>
</dbReference>
<dbReference type="InterPro" id="IPR037221">
    <property type="entry name" value="H-type_lectin_dom_sf"/>
</dbReference>
<sequence length="116" mass="13186">MLKIASHRVGIAQGSLVLFSDFQDGGVMWTGEGPRELRRIVTFREPFRETPAVQVSLSMWDIDQKHNGRMDISADMVTSEGFVIVFRTWGDTRVARVRADWMAIGGVGHEDDWEVY</sequence>
<accession>A0A421BX46</accession>
<evidence type="ECO:0000313" key="2">
    <source>
        <dbReference type="EMBL" id="RLL72907.1"/>
    </source>
</evidence>
<dbReference type="AlphaFoldDB" id="A0A421BX46"/>
<dbReference type="GO" id="GO:0046871">
    <property type="term" value="F:N-acetylgalactosamine binding"/>
    <property type="evidence" value="ECO:0007669"/>
    <property type="project" value="TreeGrafter"/>
</dbReference>
<dbReference type="InterPro" id="IPR019019">
    <property type="entry name" value="H-type_lectin_domain"/>
</dbReference>
<dbReference type="RefSeq" id="WP_121530271.1">
    <property type="nucleotide sequence ID" value="NZ_RCHI01000001.1"/>
</dbReference>
<feature type="domain" description="H-type lectin" evidence="1">
    <location>
        <begin position="41"/>
        <end position="104"/>
    </location>
</feature>
<dbReference type="GO" id="GO:0098636">
    <property type="term" value="C:protein complex involved in cell adhesion"/>
    <property type="evidence" value="ECO:0007669"/>
    <property type="project" value="TreeGrafter"/>
</dbReference>
<comment type="caution">
    <text evidence="2">The sequence shown here is derived from an EMBL/GenBank/DDBJ whole genome shotgun (WGS) entry which is preliminary data.</text>
</comment>
<dbReference type="Gene3D" id="2.60.40.2080">
    <property type="match status" value="1"/>
</dbReference>
<evidence type="ECO:0000259" key="1">
    <source>
        <dbReference type="Pfam" id="PF09458"/>
    </source>
</evidence>